<comment type="caution">
    <text evidence="1">The sequence shown here is derived from an EMBL/GenBank/DDBJ whole genome shotgun (WGS) entry which is preliminary data.</text>
</comment>
<protein>
    <submittedName>
        <fullName evidence="1">Uncharacterized protein</fullName>
    </submittedName>
</protein>
<gene>
    <name evidence="1" type="ORF">DL89DRAFT_304810</name>
</gene>
<dbReference type="EMBL" id="MCFD01000013">
    <property type="protein sequence ID" value="ORX67301.1"/>
    <property type="molecule type" value="Genomic_DNA"/>
</dbReference>
<organism evidence="1 2">
    <name type="scientific">Linderina pennispora</name>
    <dbReference type="NCBI Taxonomy" id="61395"/>
    <lineage>
        <taxon>Eukaryota</taxon>
        <taxon>Fungi</taxon>
        <taxon>Fungi incertae sedis</taxon>
        <taxon>Zoopagomycota</taxon>
        <taxon>Kickxellomycotina</taxon>
        <taxon>Kickxellomycetes</taxon>
        <taxon>Kickxellales</taxon>
        <taxon>Kickxellaceae</taxon>
        <taxon>Linderina</taxon>
    </lineage>
</organism>
<evidence type="ECO:0000313" key="1">
    <source>
        <dbReference type="EMBL" id="ORX67301.1"/>
    </source>
</evidence>
<dbReference type="AlphaFoldDB" id="A0A1Y1W1C0"/>
<dbReference type="Proteomes" id="UP000193922">
    <property type="component" value="Unassembled WGS sequence"/>
</dbReference>
<sequence length="80" mass="8821">LLQSCLSSANGWRLLSLSGFQPRNLDHLTLFATMSSSVLKSNCTLCSIIKGEVQAYKLIEIGYTTSFLGIHSIRPKAMCR</sequence>
<proteinExistence type="predicted"/>
<evidence type="ECO:0000313" key="2">
    <source>
        <dbReference type="Proteomes" id="UP000193922"/>
    </source>
</evidence>
<feature type="non-terminal residue" evidence="1">
    <location>
        <position position="1"/>
    </location>
</feature>
<name>A0A1Y1W1C0_9FUNG</name>
<keyword evidence="2" id="KW-1185">Reference proteome</keyword>
<reference evidence="1 2" key="1">
    <citation type="submission" date="2016-07" db="EMBL/GenBank/DDBJ databases">
        <title>Pervasive Adenine N6-methylation of Active Genes in Fungi.</title>
        <authorList>
            <consortium name="DOE Joint Genome Institute"/>
            <person name="Mondo S.J."/>
            <person name="Dannebaum R.O."/>
            <person name="Kuo R.C."/>
            <person name="Labutti K."/>
            <person name="Haridas S."/>
            <person name="Kuo A."/>
            <person name="Salamov A."/>
            <person name="Ahrendt S.R."/>
            <person name="Lipzen A."/>
            <person name="Sullivan W."/>
            <person name="Andreopoulos W.B."/>
            <person name="Clum A."/>
            <person name="Lindquist E."/>
            <person name="Daum C."/>
            <person name="Ramamoorthy G.K."/>
            <person name="Gryganskyi A."/>
            <person name="Culley D."/>
            <person name="Magnuson J.K."/>
            <person name="James T.Y."/>
            <person name="O'Malley M.A."/>
            <person name="Stajich J.E."/>
            <person name="Spatafora J.W."/>
            <person name="Visel A."/>
            <person name="Grigoriev I.V."/>
        </authorList>
    </citation>
    <scope>NUCLEOTIDE SEQUENCE [LARGE SCALE GENOMIC DNA]</scope>
    <source>
        <strain evidence="1 2">ATCC 12442</strain>
    </source>
</reference>
<dbReference type="RefSeq" id="XP_040741223.1">
    <property type="nucleotide sequence ID" value="XM_040890883.1"/>
</dbReference>
<accession>A0A1Y1W1C0</accession>
<dbReference type="GeneID" id="63807531"/>